<dbReference type="AlphaFoldDB" id="A0A194XUE5"/>
<feature type="region of interest" description="Disordered" evidence="1">
    <location>
        <begin position="126"/>
        <end position="149"/>
    </location>
</feature>
<feature type="compositionally biased region" description="Low complexity" evidence="1">
    <location>
        <begin position="126"/>
        <end position="148"/>
    </location>
</feature>
<dbReference type="OrthoDB" id="5428901at2759"/>
<dbReference type="KEGG" id="psco:LY89DRAFT_662720"/>
<feature type="transmembrane region" description="Helical" evidence="2">
    <location>
        <begin position="707"/>
        <end position="730"/>
    </location>
</feature>
<feature type="transmembrane region" description="Helical" evidence="2">
    <location>
        <begin position="600"/>
        <end position="618"/>
    </location>
</feature>
<evidence type="ECO:0000256" key="1">
    <source>
        <dbReference type="SAM" id="MobiDB-lite"/>
    </source>
</evidence>
<feature type="transmembrane region" description="Helical" evidence="2">
    <location>
        <begin position="322"/>
        <end position="343"/>
    </location>
</feature>
<feature type="transmembrane region" description="Helical" evidence="2">
    <location>
        <begin position="443"/>
        <end position="463"/>
    </location>
</feature>
<keyword evidence="2" id="KW-0472">Membrane</keyword>
<feature type="transmembrane region" description="Helical" evidence="2">
    <location>
        <begin position="563"/>
        <end position="585"/>
    </location>
</feature>
<dbReference type="EMBL" id="KQ947404">
    <property type="protein sequence ID" value="KUJ23940.1"/>
    <property type="molecule type" value="Genomic_DNA"/>
</dbReference>
<organism evidence="3 4">
    <name type="scientific">Mollisia scopiformis</name>
    <name type="common">Conifer needle endophyte fungus</name>
    <name type="synonym">Phialocephala scopiformis</name>
    <dbReference type="NCBI Taxonomy" id="149040"/>
    <lineage>
        <taxon>Eukaryota</taxon>
        <taxon>Fungi</taxon>
        <taxon>Dikarya</taxon>
        <taxon>Ascomycota</taxon>
        <taxon>Pezizomycotina</taxon>
        <taxon>Leotiomycetes</taxon>
        <taxon>Helotiales</taxon>
        <taxon>Mollisiaceae</taxon>
        <taxon>Mollisia</taxon>
    </lineage>
</organism>
<dbReference type="InParanoid" id="A0A194XUE5"/>
<proteinExistence type="predicted"/>
<keyword evidence="2" id="KW-0812">Transmembrane</keyword>
<sequence length="839" mass="92731">MSQQGASSSALTSVPPRFYKPFILRAPGLLFIFAICLALIAILEYAARTLPLVENRIHVPEISKLSNLLQRRQDTQSSFEVLEVSAASTFPTILTNVMSGDNGLFASAKPFERPWRLNLAARTVSPSTSPAITTPPTSMPSSASTTPVETATTMPGEYLAISSVSTSTAYTSATIPSAYVPTTSTLTESPQSISPGTINSPNWLTETFFSTNPGAYVTTNSYSTGVASTNAYLATATKVLVSTSLSTDAVGQVNTILNTYTITQTQQIITQTGLSTVITTNSAGYAQTATVPYTSVETLQPSPDSTQDNNSKFQTVLITWPLWWVFVAGYLPLLLAIFVKIFWTSLYANVKLLEPFIQLSHPDGALASDVLHTFYLSSNLTPDPIMALFKGRWLMFWTSSAYLVVGLLAPLASEVLFLDLHYGCGSEMCWPPKLSADGTVLRLLQGLLSFIAIMSLTIMFMVYRSTTGVYSNPSSIASIACLLHHPEVLDDFRSMNDNISSKSLKAHIGDKRYQLGMYQGQDRVQRYGIIPATQTYSPGWTQISLKPATESIKPEKKTHRISFIIDIVFVTFIFGLLGVVVAYFLDGSNSGFNRFFNSNLFGPRFFMSSMGTIIAMYWKGIERSKWLPNPFRRVSSQKALPRPGFHYFDVEIMVTEHRQLTVVTEVQTLTPFRRLIQSSAPAKSSILFQRHSLPPLVLYTSLIRGHFFAALIAFTTFLADILTITLAIIPYSPNEIYLELLICAYTSMAILGIMVLVVVGLLFWKLKLKDMPRKPDTLAGVMSYLCDSHFLADFECCERLSSEEMEKRIGRAGKRYAFGQFVGVDGKKRWMVEEESVIS</sequence>
<dbReference type="Proteomes" id="UP000070700">
    <property type="component" value="Unassembled WGS sequence"/>
</dbReference>
<dbReference type="InterPro" id="IPR021840">
    <property type="entry name" value="DUF3433"/>
</dbReference>
<dbReference type="Pfam" id="PF11915">
    <property type="entry name" value="DUF3433"/>
    <property type="match status" value="2"/>
</dbReference>
<name>A0A194XUE5_MOLSC</name>
<protein>
    <submittedName>
        <fullName evidence="3">Uncharacterized protein</fullName>
    </submittedName>
</protein>
<feature type="transmembrane region" description="Helical" evidence="2">
    <location>
        <begin position="393"/>
        <end position="412"/>
    </location>
</feature>
<dbReference type="PANTHER" id="PTHR37544:SF3">
    <property type="entry name" value="SPRAY"/>
    <property type="match status" value="1"/>
</dbReference>
<evidence type="ECO:0000313" key="3">
    <source>
        <dbReference type="EMBL" id="KUJ23940.1"/>
    </source>
</evidence>
<evidence type="ECO:0000256" key="2">
    <source>
        <dbReference type="SAM" id="Phobius"/>
    </source>
</evidence>
<keyword evidence="2" id="KW-1133">Transmembrane helix</keyword>
<feature type="transmembrane region" description="Helical" evidence="2">
    <location>
        <begin position="736"/>
        <end position="764"/>
    </location>
</feature>
<dbReference type="STRING" id="149040.A0A194XUE5"/>
<dbReference type="RefSeq" id="XP_018078295.1">
    <property type="nucleotide sequence ID" value="XM_018212664.1"/>
</dbReference>
<feature type="transmembrane region" description="Helical" evidence="2">
    <location>
        <begin position="22"/>
        <end position="43"/>
    </location>
</feature>
<reference evidence="3 4" key="1">
    <citation type="submission" date="2015-10" db="EMBL/GenBank/DDBJ databases">
        <title>Full genome of DAOMC 229536 Phialocephala scopiformis, a fungal endophyte of spruce producing the potent anti-insectan compound rugulosin.</title>
        <authorList>
            <consortium name="DOE Joint Genome Institute"/>
            <person name="Walker A.K."/>
            <person name="Frasz S.L."/>
            <person name="Seifert K.A."/>
            <person name="Miller J.D."/>
            <person name="Mondo S.J."/>
            <person name="Labutti K."/>
            <person name="Lipzen A."/>
            <person name="Dockter R."/>
            <person name="Kennedy M."/>
            <person name="Grigoriev I.V."/>
            <person name="Spatafora J.W."/>
        </authorList>
    </citation>
    <scope>NUCLEOTIDE SEQUENCE [LARGE SCALE GENOMIC DNA]</scope>
    <source>
        <strain evidence="3 4">CBS 120377</strain>
    </source>
</reference>
<accession>A0A194XUE5</accession>
<gene>
    <name evidence="3" type="ORF">LY89DRAFT_662720</name>
</gene>
<keyword evidence="4" id="KW-1185">Reference proteome</keyword>
<dbReference type="GeneID" id="28822390"/>
<dbReference type="PANTHER" id="PTHR37544">
    <property type="entry name" value="SPRAY-RELATED"/>
    <property type="match status" value="1"/>
</dbReference>
<evidence type="ECO:0000313" key="4">
    <source>
        <dbReference type="Proteomes" id="UP000070700"/>
    </source>
</evidence>